<dbReference type="EMBL" id="CADEBC010000011">
    <property type="protein sequence ID" value="CAB3219808.1"/>
    <property type="molecule type" value="Genomic_DNA"/>
</dbReference>
<feature type="compositionally biased region" description="Basic and acidic residues" evidence="2">
    <location>
        <begin position="47"/>
        <end position="60"/>
    </location>
</feature>
<dbReference type="Proteomes" id="UP000494106">
    <property type="component" value="Unassembled WGS sequence"/>
</dbReference>
<evidence type="ECO:0000256" key="1">
    <source>
        <dbReference type="SAM" id="Coils"/>
    </source>
</evidence>
<feature type="coiled-coil region" evidence="1">
    <location>
        <begin position="198"/>
        <end position="225"/>
    </location>
</feature>
<evidence type="ECO:0000313" key="4">
    <source>
        <dbReference type="Proteomes" id="UP000494106"/>
    </source>
</evidence>
<protein>
    <submittedName>
        <fullName evidence="3">Uncharacterized protein</fullName>
    </submittedName>
</protein>
<reference evidence="3 4" key="1">
    <citation type="submission" date="2020-04" db="EMBL/GenBank/DDBJ databases">
        <authorList>
            <person name="Wallbank WR R."/>
            <person name="Pardo Diaz C."/>
            <person name="Kozak K."/>
            <person name="Martin S."/>
            <person name="Jiggins C."/>
            <person name="Moest M."/>
            <person name="Warren A I."/>
            <person name="Byers J.R.P. K."/>
            <person name="Montejo-Kovacevich G."/>
            <person name="Yen C E."/>
        </authorList>
    </citation>
    <scope>NUCLEOTIDE SEQUENCE [LARGE SCALE GENOMIC DNA]</scope>
</reference>
<feature type="region of interest" description="Disordered" evidence="2">
    <location>
        <begin position="256"/>
        <end position="327"/>
    </location>
</feature>
<name>A0A8S0YLC8_ARCPL</name>
<keyword evidence="4" id="KW-1185">Reference proteome</keyword>
<accession>A0A8S0YLC8</accession>
<feature type="compositionally biased region" description="Basic and acidic residues" evidence="2">
    <location>
        <begin position="273"/>
        <end position="288"/>
    </location>
</feature>
<feature type="compositionally biased region" description="Polar residues" evidence="2">
    <location>
        <begin position="61"/>
        <end position="72"/>
    </location>
</feature>
<sequence>MATIHTPAKKPASEERDRSSIGSTNETEKARPSLKRSPTPTTSVRRSVGEWETGRVEPKTVSETSPKINQKTRPVPKSKTIVPLEGMELQKVPAGLSGVPKKASLQYRNRVAEARACLNKAKLHLGNSKNLKTEIKNEVVQAIDRLYQLVKEAELEKEKTSGKIAGTVRQEIEETQAKGGEIKAFYYEEGKDSEDTFLKKLDEHAKLLEENKKEMESLKAILCQQECRERTTYASVTASTVRKTPPETTAIHSVAVTSKLETETGEEGGPGKPPEKRTCNSRASDRSGPKRYHVCTGPRALHRADGKGEMSSGNQSGTGKWQKRCGQ</sequence>
<proteinExistence type="predicted"/>
<feature type="compositionally biased region" description="Polar residues" evidence="2">
    <location>
        <begin position="36"/>
        <end position="45"/>
    </location>
</feature>
<comment type="caution">
    <text evidence="3">The sequence shown here is derived from an EMBL/GenBank/DDBJ whole genome shotgun (WGS) entry which is preliminary data.</text>
</comment>
<dbReference type="AlphaFoldDB" id="A0A8S0YLC8"/>
<feature type="coiled-coil region" evidence="1">
    <location>
        <begin position="136"/>
        <end position="163"/>
    </location>
</feature>
<feature type="region of interest" description="Disordered" evidence="2">
    <location>
        <begin position="1"/>
        <end position="81"/>
    </location>
</feature>
<keyword evidence="1" id="KW-0175">Coiled coil</keyword>
<organism evidence="3 4">
    <name type="scientific">Arctia plantaginis</name>
    <name type="common">Wood tiger moth</name>
    <name type="synonym">Phalaena plantaginis</name>
    <dbReference type="NCBI Taxonomy" id="874455"/>
    <lineage>
        <taxon>Eukaryota</taxon>
        <taxon>Metazoa</taxon>
        <taxon>Ecdysozoa</taxon>
        <taxon>Arthropoda</taxon>
        <taxon>Hexapoda</taxon>
        <taxon>Insecta</taxon>
        <taxon>Pterygota</taxon>
        <taxon>Neoptera</taxon>
        <taxon>Endopterygota</taxon>
        <taxon>Lepidoptera</taxon>
        <taxon>Glossata</taxon>
        <taxon>Ditrysia</taxon>
        <taxon>Noctuoidea</taxon>
        <taxon>Erebidae</taxon>
        <taxon>Arctiinae</taxon>
        <taxon>Arctia</taxon>
    </lineage>
</organism>
<evidence type="ECO:0000313" key="3">
    <source>
        <dbReference type="EMBL" id="CAB3219808.1"/>
    </source>
</evidence>
<evidence type="ECO:0000256" key="2">
    <source>
        <dbReference type="SAM" id="MobiDB-lite"/>
    </source>
</evidence>
<dbReference type="OrthoDB" id="10022108at2759"/>
<gene>
    <name evidence="3" type="ORF">APLA_LOCUS80</name>
</gene>